<dbReference type="PANTHER" id="PTHR14025">
    <property type="entry name" value="FANCONI ANEMIA GROUP M FANCM FAMILY MEMBER"/>
    <property type="match status" value="1"/>
</dbReference>
<evidence type="ECO:0000313" key="12">
    <source>
        <dbReference type="Proteomes" id="UP000314986"/>
    </source>
</evidence>
<feature type="region of interest" description="Disordered" evidence="8">
    <location>
        <begin position="1"/>
        <end position="61"/>
    </location>
</feature>
<dbReference type="InterPro" id="IPR047418">
    <property type="entry name" value="XPF_nuclease_FANCM"/>
</dbReference>
<feature type="region of interest" description="Disordered" evidence="8">
    <location>
        <begin position="1045"/>
        <end position="1083"/>
    </location>
</feature>
<proteinExistence type="inferred from homology"/>
<dbReference type="Proteomes" id="UP000314986">
    <property type="component" value="Unassembled WGS sequence"/>
</dbReference>
<protein>
    <submittedName>
        <fullName evidence="11">FA complementation group M</fullName>
    </submittedName>
</protein>
<dbReference type="InterPro" id="IPR010994">
    <property type="entry name" value="RuvA_2-like"/>
</dbReference>
<keyword evidence="12" id="KW-1185">Reference proteome</keyword>
<dbReference type="InterPro" id="IPR014001">
    <property type="entry name" value="Helicase_ATP-bd"/>
</dbReference>
<evidence type="ECO:0000256" key="3">
    <source>
        <dbReference type="ARBA" id="ARBA00022741"/>
    </source>
</evidence>
<accession>A0A4W3GS61</accession>
<evidence type="ECO:0000256" key="4">
    <source>
        <dbReference type="ARBA" id="ARBA00022801"/>
    </source>
</evidence>
<evidence type="ECO:0000256" key="2">
    <source>
        <dbReference type="ARBA" id="ARBA00009889"/>
    </source>
</evidence>
<dbReference type="Gene3D" id="1.20.1320.20">
    <property type="entry name" value="hef helicase domain"/>
    <property type="match status" value="1"/>
</dbReference>
<comment type="subcellular location">
    <subcellularLocation>
        <location evidence="1">Nucleus</location>
    </subcellularLocation>
</comment>
<dbReference type="SMART" id="SM00487">
    <property type="entry name" value="DEXDc"/>
    <property type="match status" value="1"/>
</dbReference>
<feature type="compositionally biased region" description="Low complexity" evidence="8">
    <location>
        <begin position="36"/>
        <end position="50"/>
    </location>
</feature>
<name>A0A4W3GS61_CALMI</name>
<dbReference type="OMA" id="MQMLPND"/>
<feature type="domain" description="Helicase C-terminal" evidence="10">
    <location>
        <begin position="460"/>
        <end position="628"/>
    </location>
</feature>
<dbReference type="InterPro" id="IPR011545">
    <property type="entry name" value="DEAD/DEAH_box_helicase_dom"/>
</dbReference>
<feature type="compositionally biased region" description="Basic residues" evidence="8">
    <location>
        <begin position="656"/>
        <end position="665"/>
    </location>
</feature>
<evidence type="ECO:0000256" key="7">
    <source>
        <dbReference type="ARBA" id="ARBA00023242"/>
    </source>
</evidence>
<dbReference type="InterPro" id="IPR044749">
    <property type="entry name" value="FANCM_DEXDc"/>
</dbReference>
<dbReference type="Ensembl" id="ENSCMIT00000006050.1">
    <property type="protein sequence ID" value="ENSCMIP00000005855.1"/>
    <property type="gene ID" value="ENSCMIG00000003360.1"/>
</dbReference>
<feature type="domain" description="Helicase ATP-binding" evidence="9">
    <location>
        <begin position="111"/>
        <end position="279"/>
    </location>
</feature>
<dbReference type="Gene3D" id="1.10.150.20">
    <property type="entry name" value="5' to 3' exonuclease, C-terminal subdomain"/>
    <property type="match status" value="1"/>
</dbReference>
<dbReference type="SUPFAM" id="SSF52980">
    <property type="entry name" value="Restriction endonuclease-like"/>
    <property type="match status" value="1"/>
</dbReference>
<dbReference type="GO" id="GO:0005524">
    <property type="term" value="F:ATP binding"/>
    <property type="evidence" value="ECO:0007669"/>
    <property type="project" value="UniProtKB-KW"/>
</dbReference>
<dbReference type="Pfam" id="PF02732">
    <property type="entry name" value="ERCC4"/>
    <property type="match status" value="1"/>
</dbReference>
<feature type="compositionally biased region" description="Acidic residues" evidence="8">
    <location>
        <begin position="1053"/>
        <end position="1063"/>
    </location>
</feature>
<keyword evidence="7" id="KW-0539">Nucleus</keyword>
<organism evidence="11 12">
    <name type="scientific">Callorhinchus milii</name>
    <name type="common">Ghost shark</name>
    <dbReference type="NCBI Taxonomy" id="7868"/>
    <lineage>
        <taxon>Eukaryota</taxon>
        <taxon>Metazoa</taxon>
        <taxon>Chordata</taxon>
        <taxon>Craniata</taxon>
        <taxon>Vertebrata</taxon>
        <taxon>Chondrichthyes</taxon>
        <taxon>Holocephali</taxon>
        <taxon>Chimaeriformes</taxon>
        <taxon>Callorhinchidae</taxon>
        <taxon>Callorhinchus</taxon>
    </lineage>
</organism>
<reference evidence="12" key="1">
    <citation type="journal article" date="2006" name="Science">
        <title>Ancient noncoding elements conserved in the human genome.</title>
        <authorList>
            <person name="Venkatesh B."/>
            <person name="Kirkness E.F."/>
            <person name="Loh Y.H."/>
            <person name="Halpern A.L."/>
            <person name="Lee A.P."/>
            <person name="Johnson J."/>
            <person name="Dandona N."/>
            <person name="Viswanathan L.D."/>
            <person name="Tay A."/>
            <person name="Venter J.C."/>
            <person name="Strausberg R.L."/>
            <person name="Brenner S."/>
        </authorList>
    </citation>
    <scope>NUCLEOTIDE SEQUENCE [LARGE SCALE GENOMIC DNA]</scope>
</reference>
<dbReference type="InterPro" id="IPR039686">
    <property type="entry name" value="FANCM/Mph1-like_ID"/>
</dbReference>
<dbReference type="GO" id="GO:0004518">
    <property type="term" value="F:nuclease activity"/>
    <property type="evidence" value="ECO:0007669"/>
    <property type="project" value="InterPro"/>
</dbReference>
<keyword evidence="6" id="KW-0067">ATP-binding</keyword>
<dbReference type="Pfam" id="PF00271">
    <property type="entry name" value="Helicase_C"/>
    <property type="match status" value="1"/>
</dbReference>
<feature type="region of interest" description="Disordered" evidence="8">
    <location>
        <begin position="1174"/>
        <end position="1198"/>
    </location>
</feature>
<dbReference type="CDD" id="cd20077">
    <property type="entry name" value="XPF_nuclease_FANCM"/>
    <property type="match status" value="1"/>
</dbReference>
<dbReference type="Pfam" id="PF00270">
    <property type="entry name" value="DEAD"/>
    <property type="match status" value="1"/>
</dbReference>
<dbReference type="STRING" id="7868.ENSCMIP00000005855"/>
<dbReference type="SUPFAM" id="SSF52540">
    <property type="entry name" value="P-loop containing nucleoside triphosphate hydrolases"/>
    <property type="match status" value="1"/>
</dbReference>
<evidence type="ECO:0000256" key="8">
    <source>
        <dbReference type="SAM" id="MobiDB-lite"/>
    </source>
</evidence>
<dbReference type="GO" id="GO:0005634">
    <property type="term" value="C:nucleus"/>
    <property type="evidence" value="ECO:0007669"/>
    <property type="project" value="UniProtKB-SubCell"/>
</dbReference>
<dbReference type="GO" id="GO:0009378">
    <property type="term" value="F:four-way junction helicase activity"/>
    <property type="evidence" value="ECO:0007669"/>
    <property type="project" value="TreeGrafter"/>
</dbReference>
<dbReference type="PROSITE" id="PS51194">
    <property type="entry name" value="HELICASE_CTER"/>
    <property type="match status" value="1"/>
</dbReference>
<dbReference type="CDD" id="cd18033">
    <property type="entry name" value="DEXDc_FANCM"/>
    <property type="match status" value="1"/>
</dbReference>
<dbReference type="GO" id="GO:0043138">
    <property type="term" value="F:3'-5' DNA helicase activity"/>
    <property type="evidence" value="ECO:0007669"/>
    <property type="project" value="InterPro"/>
</dbReference>
<evidence type="ECO:0000259" key="9">
    <source>
        <dbReference type="PROSITE" id="PS51192"/>
    </source>
</evidence>
<keyword evidence="3" id="KW-0547">Nucleotide-binding</keyword>
<dbReference type="CDD" id="cd18801">
    <property type="entry name" value="SF2_C_FANCM_Hef"/>
    <property type="match status" value="1"/>
</dbReference>
<dbReference type="InterPro" id="IPR001650">
    <property type="entry name" value="Helicase_C-like"/>
</dbReference>
<keyword evidence="5" id="KW-0347">Helicase</keyword>
<gene>
    <name evidence="11" type="primary">fancm</name>
</gene>
<evidence type="ECO:0000256" key="5">
    <source>
        <dbReference type="ARBA" id="ARBA00022806"/>
    </source>
</evidence>
<dbReference type="PROSITE" id="PS51192">
    <property type="entry name" value="HELICASE_ATP_BIND_1"/>
    <property type="match status" value="1"/>
</dbReference>
<dbReference type="Pfam" id="PF16783">
    <property type="entry name" value="FANCM-MHF_bd"/>
    <property type="match status" value="1"/>
</dbReference>
<dbReference type="GO" id="GO:0000400">
    <property type="term" value="F:four-way junction DNA binding"/>
    <property type="evidence" value="ECO:0007669"/>
    <property type="project" value="TreeGrafter"/>
</dbReference>
<sequence>MSGARQRTLYQSWGSSGPGTNGRQPRPTAREKPGPSAAAAASAAASAASRDGFEDEEDDDLLLVAAASEAERSLRSGPGVEPPPPSGFDLSSGDVWIYPTNYPVREYQLSMARAALTRNTLVCLPTGLGKTFIAAVLMYNYYRWFPSAKIVFMAPTKPLVAQQIEACYKVMGIPQEHMAEMTGQTSAMDRQSIWDSKRVFFLTPQVMVNDLSRGTCSAVEVKCLVVDEAHKALGNHAYCQVVKMLCNYTRQFRVLALSATPGSDLKAVQQVLSNLLIAHLEIRSEDSLDIQAYSHQRQIEKIVVHLGIELSGIQSLYLEVLKAFTRRLIQIGALFNKDITSLTKYQIVLAREHFRRDPPVNMIAAQRGMMEGDFALCISLYHGYELLLQMGTRSLYIYLKGIIDGSKGMIRARNELNKNTNFMMMYQQLDTLFANSSTLNPIAGIEKEKPFIYSHPKLQKLEDVVVDHFKKSDVVNTRVMIFSSFRDSVQEIAEMLTQHQPLVKVMTFVGHSSGKSMKGFTQKEQLEVVKRFREGGYNTLVSTCVGEEGLDIGEVDLIVCFDAQKSPIRLVQRMGRTGRKRKGRIVVILAEGREEKTYNQSQCNRKSIYKTILGNGKKSLHLNPNNPRMIPDDVNPAVHKMHITTGKYESKDLSRRSSKLGKQSKSKQDGFLTPAETEIWNAKFRLKDDDGFQRPKLKKVSFESDVNEDTGAIRELSLSEWAVWQNRPFYTHLVDHSDRCLHFISIMDMIELMKQEVNDRNSLEIMSFLNTDDVFGAAPKAPTQIAPGRLVGFHQSIQKMLKPRHEKYKSISKSNTLTNDDEELSFFKVGKMKGTKIPCEDFKTAKSKTSEESQHSVLWNSKEKNIASCSAFSSKECVTKPSNQPEEQMELDMNEIMQEEVCASESHQNQNVLNKIGVETLGCFSKYRELNNIDLGYNSFVDETSVNGLNLSNLFYLPDSFKTQDTTQLPQQKSFLSESPPPLDISLLWEEVNYKENRRDSNLKTSPANIQSEQLIDDSPRITTEAHFNEPNLHPEPFNNHGIDAALSPSWDDVFDTDSEEDPEKYGEAQPSVHTKELHDPSNCFALSNQKPETHNDSLKDTLLECEESLPLFEGEQLRVDGASALHLPNCSKNHSVFQDVSGLRREFTEQLQIPKPCASVSLDNRDPEQMATRPLLSPNSCPRQKPAENVHVDQHRGKANESDVYNCSEELFSVNFDLGFSFENLDSNLETGDDLNQMYSKTANSAEHRLVDRSSCEKPEVGKSALDKCPFEIQESSNNTVEPKVTSEVPRFNRFISTPVQAARQFLEEEAELSCEGAEGVSSDEDNSDHDEASLRDFINDNSQLSQALNDSDMQEVYLKSVRSPNIRVRNRKASRKRDMAIFSQIPEQDETYMEDSFCVQEEENDNQTDLLSDDEIVNFDLLNFDLFNESFAEGRKEYMTRRRARTKLAGIENSSEDALTKKKKGSRIIVIEDSSEDELEVNLNKQSSGSRQSSSKETVLCSESIKADSSYKTHVSKTTLLQKQAACAEQEKSSELYSLEKRCQMRLNLQADVSEALDFQTEKYSTSAPEAASTSRVKGRLQSKPELDRLCAVNVVSIDSLPKDSSISIPPDGFDQAAPLVVLVDSREVSSGPDLISFLRTKHGIKTGICSLSGCDYIVSNRMAVERKLLLEFSNISNRSKLVAQIQSIQAMFERVCIILEKDRTKAGETSRIFHRTKYFDGLLSALTAAGIRMLFSFSQEESAGLIADLARVEQRKNAAITVPPEVKGPQQHVLRFYLSIPGISYITALNLCHRFSTVKQMVNSSVDEIAARTKISRRRAEEIYRYLHYIFDPEMVPDQVGST</sequence>
<feature type="compositionally biased region" description="Basic and acidic residues" evidence="8">
    <location>
        <begin position="1186"/>
        <end position="1198"/>
    </location>
</feature>
<dbReference type="CDD" id="cd12091">
    <property type="entry name" value="FANCM_ID"/>
    <property type="match status" value="1"/>
</dbReference>
<reference evidence="12" key="3">
    <citation type="journal article" date="2014" name="Nature">
        <title>Elephant shark genome provides unique insights into gnathostome evolution.</title>
        <authorList>
            <consortium name="International Elephant Shark Genome Sequencing Consortium"/>
            <person name="Venkatesh B."/>
            <person name="Lee A.P."/>
            <person name="Ravi V."/>
            <person name="Maurya A.K."/>
            <person name="Lian M.M."/>
            <person name="Swann J.B."/>
            <person name="Ohta Y."/>
            <person name="Flajnik M.F."/>
            <person name="Sutoh Y."/>
            <person name="Kasahara M."/>
            <person name="Hoon S."/>
            <person name="Gangu V."/>
            <person name="Roy S.W."/>
            <person name="Irimia M."/>
            <person name="Korzh V."/>
            <person name="Kondrychyn I."/>
            <person name="Lim Z.W."/>
            <person name="Tay B.H."/>
            <person name="Tohari S."/>
            <person name="Kong K.W."/>
            <person name="Ho S."/>
            <person name="Lorente-Galdos B."/>
            <person name="Quilez J."/>
            <person name="Marques-Bonet T."/>
            <person name="Raney B.J."/>
            <person name="Ingham P.W."/>
            <person name="Tay A."/>
            <person name="Hillier L.W."/>
            <person name="Minx P."/>
            <person name="Boehm T."/>
            <person name="Wilson R.K."/>
            <person name="Brenner S."/>
            <person name="Warren W.C."/>
        </authorList>
    </citation>
    <scope>NUCLEOTIDE SEQUENCE [LARGE SCALE GENOMIC DNA]</scope>
</reference>
<dbReference type="PANTHER" id="PTHR14025:SF20">
    <property type="entry name" value="FANCONI ANEMIA GROUP M PROTEIN"/>
    <property type="match status" value="1"/>
</dbReference>
<reference evidence="11" key="4">
    <citation type="submission" date="2025-08" db="UniProtKB">
        <authorList>
            <consortium name="Ensembl"/>
        </authorList>
    </citation>
    <scope>IDENTIFICATION</scope>
</reference>
<dbReference type="FunFam" id="3.40.50.300:FF:000861">
    <property type="entry name" value="Fanconi anemia, complementation group M"/>
    <property type="match status" value="1"/>
</dbReference>
<reference evidence="12" key="2">
    <citation type="journal article" date="2007" name="PLoS Biol.">
        <title>Survey sequencing and comparative analysis of the elephant shark (Callorhinchus milii) genome.</title>
        <authorList>
            <person name="Venkatesh B."/>
            <person name="Kirkness E.F."/>
            <person name="Loh Y.H."/>
            <person name="Halpern A.L."/>
            <person name="Lee A.P."/>
            <person name="Johnson J."/>
            <person name="Dandona N."/>
            <person name="Viswanathan L.D."/>
            <person name="Tay A."/>
            <person name="Venter J.C."/>
            <person name="Strausberg R.L."/>
            <person name="Brenner S."/>
        </authorList>
    </citation>
    <scope>NUCLEOTIDE SEQUENCE [LARGE SCALE GENOMIC DNA]</scope>
</reference>
<comment type="similarity">
    <text evidence="2">Belongs to the DEAD box helicase family. DEAH subfamily. FANCM sub-subfamily.</text>
</comment>
<dbReference type="InParanoid" id="A0A4W3GS61"/>
<reference evidence="11" key="5">
    <citation type="submission" date="2025-09" db="UniProtKB">
        <authorList>
            <consortium name="Ensembl"/>
        </authorList>
    </citation>
    <scope>IDENTIFICATION</scope>
</reference>
<dbReference type="GO" id="GO:0016787">
    <property type="term" value="F:hydrolase activity"/>
    <property type="evidence" value="ECO:0007669"/>
    <property type="project" value="UniProtKB-KW"/>
</dbReference>
<dbReference type="GeneTree" id="ENSGT00940000156480"/>
<evidence type="ECO:0000256" key="6">
    <source>
        <dbReference type="ARBA" id="ARBA00022840"/>
    </source>
</evidence>
<dbReference type="Gene3D" id="3.40.50.10130">
    <property type="match status" value="1"/>
</dbReference>
<dbReference type="SUPFAM" id="SSF47781">
    <property type="entry name" value="RuvA domain 2-like"/>
    <property type="match status" value="1"/>
</dbReference>
<dbReference type="InterPro" id="IPR011335">
    <property type="entry name" value="Restrct_endonuc-II-like"/>
</dbReference>
<dbReference type="InterPro" id="IPR027417">
    <property type="entry name" value="P-loop_NTPase"/>
</dbReference>
<evidence type="ECO:0000256" key="1">
    <source>
        <dbReference type="ARBA" id="ARBA00004123"/>
    </source>
</evidence>
<dbReference type="GO" id="GO:0036297">
    <property type="term" value="P:interstrand cross-link repair"/>
    <property type="evidence" value="ECO:0007669"/>
    <property type="project" value="TreeGrafter"/>
</dbReference>
<feature type="region of interest" description="Disordered" evidence="8">
    <location>
        <begin position="1314"/>
        <end position="1333"/>
    </location>
</feature>
<feature type="region of interest" description="Disordered" evidence="8">
    <location>
        <begin position="645"/>
        <end position="669"/>
    </location>
</feature>
<dbReference type="InterPro" id="IPR006166">
    <property type="entry name" value="ERCC4_domain"/>
</dbReference>
<dbReference type="FunCoup" id="A0A4W3GS61">
    <property type="interactions" value="458"/>
</dbReference>
<keyword evidence="4" id="KW-0378">Hydrolase</keyword>
<evidence type="ECO:0000259" key="10">
    <source>
        <dbReference type="PROSITE" id="PS51194"/>
    </source>
</evidence>
<dbReference type="GO" id="GO:0045003">
    <property type="term" value="P:double-strand break repair via synthesis-dependent strand annealing"/>
    <property type="evidence" value="ECO:0007669"/>
    <property type="project" value="TreeGrafter"/>
</dbReference>
<evidence type="ECO:0000313" key="11">
    <source>
        <dbReference type="Ensembl" id="ENSCMIP00000005855.1"/>
    </source>
</evidence>
<dbReference type="InterPro" id="IPR031879">
    <property type="entry name" value="FANCM-MHF-bd"/>
</dbReference>
<dbReference type="SMART" id="SM00490">
    <property type="entry name" value="HELICc"/>
    <property type="match status" value="1"/>
</dbReference>
<dbReference type="Gene3D" id="3.40.50.300">
    <property type="entry name" value="P-loop containing nucleotide triphosphate hydrolases"/>
    <property type="match status" value="2"/>
</dbReference>
<dbReference type="SMART" id="SM00891">
    <property type="entry name" value="ERCC4"/>
    <property type="match status" value="1"/>
</dbReference>